<dbReference type="PANTHER" id="PTHR21256:SF2">
    <property type="entry name" value="HISTIDINE BIOSYNTHESIS TRIFUNCTIONAL PROTEIN"/>
    <property type="match status" value="1"/>
</dbReference>
<proteinExistence type="inferred from homology"/>
<evidence type="ECO:0000256" key="9">
    <source>
        <dbReference type="PIRSR" id="PIRSR000099-4"/>
    </source>
</evidence>
<comment type="function">
    <text evidence="5">Catalyzes the sequential NAD-dependent oxidations of L-histidinol to L-histidinaldehyde and then to L-histidine.</text>
</comment>
<keyword evidence="3 5" id="KW-0862">Zinc</keyword>
<comment type="caution">
    <text evidence="5">Lacks conserved residue(s) required for the propagation of feature annotation.</text>
</comment>
<dbReference type="CDD" id="cd06572">
    <property type="entry name" value="Histidinol_dh"/>
    <property type="match status" value="1"/>
</dbReference>
<sequence length="418" mass="44399">MERLREATKRPHIRSAAEGVAAIIEDVRTHGDEAVRYYNQVLDGAEVGDLEVPPERMAEAFQRLPSHIQQALTHSAERVRRFHEEQARRETGWQHANAADGTTLGQLVRPLERVGIYAPGGQALYPSSVIMAAVPAVVAGVREIVLVSPPSGPDGIADLILGAAHVSGVTRAFNVGGAQAIAALAYGTESIPRVDKILGPGGLFVVLAMKQVFGVTGIAGLPGPTETLLIADDSANPALVAADLLAQAEHDVLASALLLTPSRRLAEAVAEEVARQVAVLPRRPIIEGSLQRGSGIVLTRDIAEAVALANDYAPEHLCLLLEDPWAWVPHIQHAGGVFVGETACEALGDYIVGPSHIMPTSRTARFSSPVNVRDFQKIISLFGVNEDALQRLGPDAIALAEAEGLQAHAEAIRKRLRG</sequence>
<dbReference type="EMBL" id="LGKN01000004">
    <property type="protein sequence ID" value="KPL88682.1"/>
    <property type="molecule type" value="Genomic_DNA"/>
</dbReference>
<evidence type="ECO:0000256" key="1">
    <source>
        <dbReference type="ARBA" id="ARBA00010178"/>
    </source>
</evidence>
<accession>A0A0N8GS96</accession>
<evidence type="ECO:0000256" key="10">
    <source>
        <dbReference type="RuleBase" id="RU004175"/>
    </source>
</evidence>
<dbReference type="Pfam" id="PF00815">
    <property type="entry name" value="Histidinol_dh"/>
    <property type="match status" value="1"/>
</dbReference>
<dbReference type="NCBIfam" id="TIGR00069">
    <property type="entry name" value="hisD"/>
    <property type="match status" value="1"/>
</dbReference>
<evidence type="ECO:0000313" key="12">
    <source>
        <dbReference type="Proteomes" id="UP000050502"/>
    </source>
</evidence>
<organism evidence="11 12">
    <name type="scientific">Ardenticatena maritima</name>
    <dbReference type="NCBI Taxonomy" id="872965"/>
    <lineage>
        <taxon>Bacteria</taxon>
        <taxon>Bacillati</taxon>
        <taxon>Chloroflexota</taxon>
        <taxon>Ardenticatenia</taxon>
        <taxon>Ardenticatenales</taxon>
        <taxon>Ardenticatenaceae</taxon>
        <taxon>Ardenticatena</taxon>
    </lineage>
</organism>
<dbReference type="UniPathway" id="UPA00031">
    <property type="reaction ID" value="UER00014"/>
</dbReference>
<dbReference type="EC" id="1.1.1.23" evidence="5"/>
<keyword evidence="2 5" id="KW-0479">Metal-binding</keyword>
<gene>
    <name evidence="5" type="primary">hisD</name>
    <name evidence="11" type="ORF">SE16_06100</name>
</gene>
<evidence type="ECO:0000256" key="8">
    <source>
        <dbReference type="PIRSR" id="PIRSR000099-3"/>
    </source>
</evidence>
<feature type="active site" description="Proton acceptor" evidence="5 7">
    <location>
        <position position="315"/>
    </location>
</feature>
<dbReference type="GO" id="GO:0004399">
    <property type="term" value="F:histidinol dehydrogenase activity"/>
    <property type="evidence" value="ECO:0007669"/>
    <property type="project" value="UniProtKB-UniRule"/>
</dbReference>
<keyword evidence="4 5" id="KW-0560">Oxidoreductase</keyword>
<keyword evidence="5" id="KW-0520">NAD</keyword>
<feature type="binding site" evidence="5 8">
    <location>
        <position position="403"/>
    </location>
    <ligand>
        <name>substrate</name>
    </ligand>
</feature>
<reference evidence="11 12" key="1">
    <citation type="submission" date="2015-07" db="EMBL/GenBank/DDBJ databases">
        <title>Whole genome sequence of Ardenticatena maritima DSM 23922.</title>
        <authorList>
            <person name="Hemp J."/>
            <person name="Ward L.M."/>
            <person name="Pace L.A."/>
            <person name="Fischer W.W."/>
        </authorList>
    </citation>
    <scope>NUCLEOTIDE SEQUENCE [LARGE SCALE GENOMIC DNA]</scope>
    <source>
        <strain evidence="11 12">110S</strain>
    </source>
</reference>
<dbReference type="AlphaFoldDB" id="A0A0N8GS96"/>
<evidence type="ECO:0000256" key="5">
    <source>
        <dbReference type="HAMAP-Rule" id="MF_01024"/>
    </source>
</evidence>
<keyword evidence="5" id="KW-0368">Histidine biosynthesis</keyword>
<feature type="binding site" evidence="5 9">
    <location>
        <position position="247"/>
    </location>
    <ligand>
        <name>Zn(2+)</name>
        <dbReference type="ChEBI" id="CHEBI:29105"/>
    </ligand>
</feature>
<dbReference type="PRINTS" id="PR00083">
    <property type="entry name" value="HOLDHDRGNASE"/>
</dbReference>
<evidence type="ECO:0000313" key="11">
    <source>
        <dbReference type="EMBL" id="KPL88682.1"/>
    </source>
</evidence>
<dbReference type="InterPro" id="IPR012131">
    <property type="entry name" value="Hstdl_DH"/>
</dbReference>
<feature type="binding site" evidence="5 9">
    <location>
        <position position="349"/>
    </location>
    <ligand>
        <name>Zn(2+)</name>
        <dbReference type="ChEBI" id="CHEBI:29105"/>
    </ligand>
</feature>
<feature type="active site" description="Proton acceptor" evidence="5 7">
    <location>
        <position position="316"/>
    </location>
</feature>
<dbReference type="GO" id="GO:0000105">
    <property type="term" value="P:L-histidine biosynthetic process"/>
    <property type="evidence" value="ECO:0007669"/>
    <property type="project" value="UniProtKB-UniRule"/>
</dbReference>
<feature type="binding site" evidence="5 9">
    <location>
        <position position="250"/>
    </location>
    <ligand>
        <name>Zn(2+)</name>
        <dbReference type="ChEBI" id="CHEBI:29105"/>
    </ligand>
</feature>
<feature type="binding site" evidence="5 8">
    <location>
        <position position="247"/>
    </location>
    <ligand>
        <name>substrate</name>
    </ligand>
</feature>
<dbReference type="InterPro" id="IPR016161">
    <property type="entry name" value="Ald_DH/histidinol_DH"/>
</dbReference>
<evidence type="ECO:0000256" key="3">
    <source>
        <dbReference type="ARBA" id="ARBA00022833"/>
    </source>
</evidence>
<comment type="caution">
    <text evidence="11">The sequence shown here is derived from an EMBL/GenBank/DDBJ whole genome shotgun (WGS) entry which is preliminary data.</text>
</comment>
<dbReference type="Gene3D" id="1.20.5.1300">
    <property type="match status" value="1"/>
</dbReference>
<evidence type="ECO:0000256" key="4">
    <source>
        <dbReference type="ARBA" id="ARBA00023002"/>
    </source>
</evidence>
<dbReference type="GO" id="GO:0008270">
    <property type="term" value="F:zinc ion binding"/>
    <property type="evidence" value="ECO:0007669"/>
    <property type="project" value="UniProtKB-UniRule"/>
</dbReference>
<comment type="pathway">
    <text evidence="5">Amino-acid biosynthesis; L-histidine biosynthesis; L-histidine from 5-phospho-alpha-D-ribose 1-diphosphate: step 9/9.</text>
</comment>
<dbReference type="SUPFAM" id="SSF53720">
    <property type="entry name" value="ALDH-like"/>
    <property type="match status" value="1"/>
</dbReference>
<dbReference type="Gene3D" id="3.40.50.1980">
    <property type="entry name" value="Nitrogenase molybdenum iron protein domain"/>
    <property type="match status" value="2"/>
</dbReference>
<feature type="binding site" evidence="5 8">
    <location>
        <position position="250"/>
    </location>
    <ligand>
        <name>substrate</name>
    </ligand>
</feature>
<keyword evidence="5" id="KW-0028">Amino-acid biosynthesis</keyword>
<dbReference type="GO" id="GO:0051287">
    <property type="term" value="F:NAD binding"/>
    <property type="evidence" value="ECO:0007669"/>
    <property type="project" value="InterPro"/>
</dbReference>
<name>A0A0N8GS96_9CHLR</name>
<comment type="similarity">
    <text evidence="1 5 6 10">Belongs to the histidinol dehydrogenase family.</text>
</comment>
<comment type="catalytic activity">
    <reaction evidence="5">
        <text>L-histidinol + 2 NAD(+) + H2O = L-histidine + 2 NADH + 3 H(+)</text>
        <dbReference type="Rhea" id="RHEA:20641"/>
        <dbReference type="ChEBI" id="CHEBI:15377"/>
        <dbReference type="ChEBI" id="CHEBI:15378"/>
        <dbReference type="ChEBI" id="CHEBI:57540"/>
        <dbReference type="ChEBI" id="CHEBI:57595"/>
        <dbReference type="ChEBI" id="CHEBI:57699"/>
        <dbReference type="ChEBI" id="CHEBI:57945"/>
        <dbReference type="EC" id="1.1.1.23"/>
    </reaction>
</comment>
<feature type="binding site" evidence="5 8">
    <location>
        <position position="349"/>
    </location>
    <ligand>
        <name>substrate</name>
    </ligand>
</feature>
<evidence type="ECO:0000256" key="2">
    <source>
        <dbReference type="ARBA" id="ARBA00022723"/>
    </source>
</evidence>
<dbReference type="GO" id="GO:0005829">
    <property type="term" value="C:cytosol"/>
    <property type="evidence" value="ECO:0007669"/>
    <property type="project" value="TreeGrafter"/>
</dbReference>
<dbReference type="PIRSF" id="PIRSF000099">
    <property type="entry name" value="Histidinol_dh"/>
    <property type="match status" value="1"/>
</dbReference>
<feature type="binding site" evidence="5 9">
    <location>
        <position position="408"/>
    </location>
    <ligand>
        <name>Zn(2+)</name>
        <dbReference type="ChEBI" id="CHEBI:29105"/>
    </ligand>
</feature>
<feature type="binding site" evidence="5 8">
    <location>
        <position position="225"/>
    </location>
    <ligand>
        <name>substrate</name>
    </ligand>
</feature>
<dbReference type="HAMAP" id="MF_01024">
    <property type="entry name" value="HisD"/>
    <property type="match status" value="1"/>
</dbReference>
<dbReference type="FunFam" id="3.40.50.1980:FF:000001">
    <property type="entry name" value="Histidinol dehydrogenase"/>
    <property type="match status" value="1"/>
</dbReference>
<dbReference type="PATRIC" id="fig|872965.6.peg.1254"/>
<evidence type="ECO:0000256" key="7">
    <source>
        <dbReference type="PIRSR" id="PIRSR000099-1"/>
    </source>
</evidence>
<protein>
    <recommendedName>
        <fullName evidence="5">Histidinol dehydrogenase</fullName>
        <shortName evidence="5">HDH</shortName>
        <ecNumber evidence="5">1.1.1.23</ecNumber>
    </recommendedName>
</protein>
<feature type="binding site" evidence="5 8">
    <location>
        <position position="316"/>
    </location>
    <ligand>
        <name>substrate</name>
    </ligand>
</feature>
<feature type="binding site" evidence="5 8">
    <location>
        <position position="408"/>
    </location>
    <ligand>
        <name>substrate</name>
    </ligand>
</feature>
<evidence type="ECO:0000256" key="6">
    <source>
        <dbReference type="PIRNR" id="PIRNR000099"/>
    </source>
</evidence>
<dbReference type="InterPro" id="IPR022695">
    <property type="entry name" value="Histidinol_DH_monofunct"/>
</dbReference>
<dbReference type="PANTHER" id="PTHR21256">
    <property type="entry name" value="HISTIDINOL DEHYDROGENASE HDH"/>
    <property type="match status" value="1"/>
</dbReference>
<dbReference type="Proteomes" id="UP000050502">
    <property type="component" value="Unassembled WGS sequence"/>
</dbReference>
<comment type="cofactor">
    <cofactor evidence="5 9">
        <name>Zn(2+)</name>
        <dbReference type="ChEBI" id="CHEBI:29105"/>
    </cofactor>
    <text evidence="5 9">Binds 1 zinc ion per subunit.</text>
</comment>